<dbReference type="SUPFAM" id="SSF49863">
    <property type="entry name" value="Hyaluronate lyase-like, C-terminal domain"/>
    <property type="match status" value="1"/>
</dbReference>
<dbReference type="InterPro" id="IPR012970">
    <property type="entry name" value="Lyase_8_alpha_N"/>
</dbReference>
<dbReference type="CDD" id="cd01083">
    <property type="entry name" value="GAG_Lyase"/>
    <property type="match status" value="1"/>
</dbReference>
<dbReference type="PROSITE" id="PS51257">
    <property type="entry name" value="PROKAR_LIPOPROTEIN"/>
    <property type="match status" value="1"/>
</dbReference>
<dbReference type="Gene3D" id="2.70.98.10">
    <property type="match status" value="1"/>
</dbReference>
<dbReference type="InterPro" id="IPR003159">
    <property type="entry name" value="Lyase_8_central_dom"/>
</dbReference>
<evidence type="ECO:0000259" key="10">
    <source>
        <dbReference type="Pfam" id="PF08124"/>
    </source>
</evidence>
<evidence type="ECO:0000256" key="1">
    <source>
        <dbReference type="ARBA" id="ARBA00001913"/>
    </source>
</evidence>
<dbReference type="InterPro" id="IPR008929">
    <property type="entry name" value="Chondroitin_lyas"/>
</dbReference>
<protein>
    <submittedName>
        <fullName evidence="11">Chondroitin AC lyase</fullName>
    </submittedName>
</protein>
<keyword evidence="5" id="KW-0106">Calcium</keyword>
<feature type="active site" evidence="7">
    <location>
        <position position="243"/>
    </location>
</feature>
<gene>
    <name evidence="11" type="ORF">SAMN04487987_10849</name>
</gene>
<dbReference type="AlphaFoldDB" id="A0A1I1R0H6"/>
<dbReference type="SUPFAM" id="SSF48230">
    <property type="entry name" value="Chondroitin AC/alginate lyase"/>
    <property type="match status" value="1"/>
</dbReference>
<dbReference type="Gene3D" id="2.60.220.10">
    <property type="entry name" value="Polysaccharide lyase family 8-like, C-terminal"/>
    <property type="match status" value="1"/>
</dbReference>
<dbReference type="STRING" id="870482.SAMN04487987_10849"/>
<evidence type="ECO:0000256" key="7">
    <source>
        <dbReference type="PIRSR" id="PIRSR638970-1"/>
    </source>
</evidence>
<dbReference type="Gene3D" id="1.50.10.100">
    <property type="entry name" value="Chondroitin AC/alginate lyase"/>
    <property type="match status" value="1"/>
</dbReference>
<keyword evidence="6 11" id="KW-0456">Lyase</keyword>
<reference evidence="12" key="1">
    <citation type="submission" date="2016-10" db="EMBL/GenBank/DDBJ databases">
        <authorList>
            <person name="Varghese N."/>
            <person name="Submissions S."/>
        </authorList>
    </citation>
    <scope>NUCLEOTIDE SEQUENCE [LARGE SCALE GENOMIC DNA]</scope>
    <source>
        <strain evidence="12">DSM 25730</strain>
    </source>
</reference>
<dbReference type="Proteomes" id="UP000199439">
    <property type="component" value="Unassembled WGS sequence"/>
</dbReference>
<feature type="domain" description="Polysaccharide lyase family 8 C-terminal" evidence="9">
    <location>
        <begin position="604"/>
        <end position="667"/>
    </location>
</feature>
<comment type="similarity">
    <text evidence="2">Belongs to the polysaccharide lyase 8 family.</text>
</comment>
<sequence>MKFVIIKHIFRLIVVYTTIIMFSIACNTTNSDRNYNVKYPVVLAKFHENVINYYLNSEIDDRATNILIENLQEDGSWSTIDYSNKVRGGWPVKNHLLHVQNLAIHYKNKTSRFYKDKDVLHKIHRALNYWLNNDFLSTNWHDQHIGVPELLLPTLFLMENELSKQQLDKAIVLLNRAKIKMSGQNKVWLSTNVMLRSLLLRKQDSVSIASKAIQDELKIANGVGVKPDWSYHEHGAQLQFGNYGLSYLEDMIKCYTFVNNTPFQFEDSKIEFLRDYVLKGQQWVIWNNTYDVNASGRQLFLNEQEKKAARLKRCLEQMKLLDTAHAKAYEDVLNTKTLSGNKHFWKSDFHVHRRQDFYFSVKMSSKRVIGTESVNQENIQGYYMGDGVALLSTHNEAYRNVFPFWDWKKLPGTTIIQDTLALPIIKFSGFKTNGTFVGGVSNGKNGIAVMDYNRDGLAAKKSWFMFNDKVICLGSGITTNSDFPVTTTLNQSFLKGSVLVSENNSVTRTSRVGVSQEIDWVLHDHIGYLFPNKGQVKLSTQILEGSWNNVAKRYRPVILTENIFKLGLAHGKQPKNEKYEYILVPNASKDTMIHLNKNKPFKIVNTQKIQSVESIDGTWAGIAFFKEGVSKVYGGITVNKPCVLMLEHKENALVLSVSDPSHSLNKIKVNLKGYYIFEGSTYSNGQTQLTIHLPQGEQAGKTVFYHLSK</sequence>
<dbReference type="RefSeq" id="WP_092852558.1">
    <property type="nucleotide sequence ID" value="NZ_FOMI01000008.1"/>
</dbReference>
<dbReference type="GO" id="GO:0005576">
    <property type="term" value="C:extracellular region"/>
    <property type="evidence" value="ECO:0007669"/>
    <property type="project" value="InterPro"/>
</dbReference>
<evidence type="ECO:0000256" key="3">
    <source>
        <dbReference type="ARBA" id="ARBA00011245"/>
    </source>
</evidence>
<feature type="domain" description="Polysaccharide lyase family 8 central" evidence="8">
    <location>
        <begin position="341"/>
        <end position="588"/>
    </location>
</feature>
<evidence type="ECO:0000256" key="6">
    <source>
        <dbReference type="ARBA" id="ARBA00023239"/>
    </source>
</evidence>
<dbReference type="InterPro" id="IPR014718">
    <property type="entry name" value="GH-type_carb-bd"/>
</dbReference>
<dbReference type="Pfam" id="PF02884">
    <property type="entry name" value="Lyase_8_C"/>
    <property type="match status" value="1"/>
</dbReference>
<dbReference type="OrthoDB" id="6394136at2"/>
<dbReference type="GO" id="GO:0005975">
    <property type="term" value="P:carbohydrate metabolic process"/>
    <property type="evidence" value="ECO:0007669"/>
    <property type="project" value="InterPro"/>
</dbReference>
<dbReference type="InterPro" id="IPR011071">
    <property type="entry name" value="Lyase_8-like_C"/>
</dbReference>
<organism evidence="11 12">
    <name type="scientific">Algibacter pectinivorans</name>
    <dbReference type="NCBI Taxonomy" id="870482"/>
    <lineage>
        <taxon>Bacteria</taxon>
        <taxon>Pseudomonadati</taxon>
        <taxon>Bacteroidota</taxon>
        <taxon>Flavobacteriia</taxon>
        <taxon>Flavobacteriales</taxon>
        <taxon>Flavobacteriaceae</taxon>
        <taxon>Algibacter</taxon>
    </lineage>
</organism>
<evidence type="ECO:0000313" key="12">
    <source>
        <dbReference type="Proteomes" id="UP000199439"/>
    </source>
</evidence>
<evidence type="ECO:0000259" key="8">
    <source>
        <dbReference type="Pfam" id="PF02278"/>
    </source>
</evidence>
<evidence type="ECO:0000313" key="11">
    <source>
        <dbReference type="EMBL" id="SFD27856.1"/>
    </source>
</evidence>
<dbReference type="InterPro" id="IPR038970">
    <property type="entry name" value="Lyase_8"/>
</dbReference>
<evidence type="ECO:0000256" key="2">
    <source>
        <dbReference type="ARBA" id="ARBA00006699"/>
    </source>
</evidence>
<feature type="active site" evidence="7">
    <location>
        <position position="297"/>
    </location>
</feature>
<accession>A0A1I1R0H6</accession>
<feature type="active site" evidence="7">
    <location>
        <position position="234"/>
    </location>
</feature>
<comment type="subunit">
    <text evidence="3">Monomer.</text>
</comment>
<dbReference type="EMBL" id="FOMI01000008">
    <property type="protein sequence ID" value="SFD27856.1"/>
    <property type="molecule type" value="Genomic_DNA"/>
</dbReference>
<evidence type="ECO:0000259" key="9">
    <source>
        <dbReference type="Pfam" id="PF02884"/>
    </source>
</evidence>
<comment type="cofactor">
    <cofactor evidence="1">
        <name>Ca(2+)</name>
        <dbReference type="ChEBI" id="CHEBI:29108"/>
    </cofactor>
</comment>
<proteinExistence type="inferred from homology"/>
<dbReference type="GO" id="GO:0016837">
    <property type="term" value="F:carbon-oxygen lyase activity, acting on polysaccharides"/>
    <property type="evidence" value="ECO:0007669"/>
    <property type="project" value="UniProtKB-ARBA"/>
</dbReference>
<name>A0A1I1R0H6_9FLAO</name>
<feature type="domain" description="Polysaccharide lyase 8 N-terminal alpha-helical" evidence="10">
    <location>
        <begin position="62"/>
        <end position="325"/>
    </location>
</feature>
<dbReference type="GO" id="GO:0030246">
    <property type="term" value="F:carbohydrate binding"/>
    <property type="evidence" value="ECO:0007669"/>
    <property type="project" value="InterPro"/>
</dbReference>
<dbReference type="Pfam" id="PF08124">
    <property type="entry name" value="Lyase_8_N"/>
    <property type="match status" value="1"/>
</dbReference>
<evidence type="ECO:0000256" key="4">
    <source>
        <dbReference type="ARBA" id="ARBA00022729"/>
    </source>
</evidence>
<dbReference type="InterPro" id="IPR004103">
    <property type="entry name" value="Lyase_8_C"/>
</dbReference>
<dbReference type="Pfam" id="PF02278">
    <property type="entry name" value="Lyase_8"/>
    <property type="match status" value="1"/>
</dbReference>
<dbReference type="PANTHER" id="PTHR38481:SF1">
    <property type="entry name" value="HYALURONATE LYASE"/>
    <property type="match status" value="1"/>
</dbReference>
<dbReference type="SUPFAM" id="SSF74650">
    <property type="entry name" value="Galactose mutarotase-like"/>
    <property type="match status" value="1"/>
</dbReference>
<keyword evidence="4" id="KW-0732">Signal</keyword>
<dbReference type="PANTHER" id="PTHR38481">
    <property type="entry name" value="HYALURONATE LYASE"/>
    <property type="match status" value="1"/>
</dbReference>
<evidence type="ECO:0000256" key="5">
    <source>
        <dbReference type="ARBA" id="ARBA00022837"/>
    </source>
</evidence>
<dbReference type="InterPro" id="IPR011013">
    <property type="entry name" value="Gal_mutarotase_sf_dom"/>
</dbReference>
<keyword evidence="12" id="KW-1185">Reference proteome</keyword>